<evidence type="ECO:0000256" key="1">
    <source>
        <dbReference type="SAM" id="MobiDB-lite"/>
    </source>
</evidence>
<accession>A0AAV6VA61</accession>
<keyword evidence="3" id="KW-1185">Reference proteome</keyword>
<gene>
    <name evidence="2" type="ORF">JTE90_015176</name>
</gene>
<evidence type="ECO:0000313" key="2">
    <source>
        <dbReference type="EMBL" id="KAG8192541.1"/>
    </source>
</evidence>
<proteinExistence type="predicted"/>
<dbReference type="AlphaFoldDB" id="A0AAV6VA61"/>
<evidence type="ECO:0000313" key="3">
    <source>
        <dbReference type="Proteomes" id="UP000827092"/>
    </source>
</evidence>
<dbReference type="EMBL" id="JAFNEN010000138">
    <property type="protein sequence ID" value="KAG8192541.1"/>
    <property type="molecule type" value="Genomic_DNA"/>
</dbReference>
<name>A0AAV6VA61_9ARAC</name>
<feature type="region of interest" description="Disordered" evidence="1">
    <location>
        <begin position="1"/>
        <end position="67"/>
    </location>
</feature>
<dbReference type="Proteomes" id="UP000827092">
    <property type="component" value="Unassembled WGS sequence"/>
</dbReference>
<organism evidence="2 3">
    <name type="scientific">Oedothorax gibbosus</name>
    <dbReference type="NCBI Taxonomy" id="931172"/>
    <lineage>
        <taxon>Eukaryota</taxon>
        <taxon>Metazoa</taxon>
        <taxon>Ecdysozoa</taxon>
        <taxon>Arthropoda</taxon>
        <taxon>Chelicerata</taxon>
        <taxon>Arachnida</taxon>
        <taxon>Araneae</taxon>
        <taxon>Araneomorphae</taxon>
        <taxon>Entelegynae</taxon>
        <taxon>Araneoidea</taxon>
        <taxon>Linyphiidae</taxon>
        <taxon>Erigoninae</taxon>
        <taxon>Oedothorax</taxon>
    </lineage>
</organism>
<feature type="compositionally biased region" description="Polar residues" evidence="1">
    <location>
        <begin position="8"/>
        <end position="24"/>
    </location>
</feature>
<sequence length="79" mass="8508">MGFEGLYHSTSHLAITHNTPSNQEGLHKAHPGGIVKGSFHQAGGTTSHPASKGQDLDARQQLSPYSLTQNFEGMGRYCE</sequence>
<protein>
    <submittedName>
        <fullName evidence="2">Uncharacterized protein</fullName>
    </submittedName>
</protein>
<comment type="caution">
    <text evidence="2">The sequence shown here is derived from an EMBL/GenBank/DDBJ whole genome shotgun (WGS) entry which is preliminary data.</text>
</comment>
<reference evidence="2 3" key="1">
    <citation type="journal article" date="2022" name="Nat. Ecol. Evol.">
        <title>A masculinizing supergene underlies an exaggerated male reproductive morph in a spider.</title>
        <authorList>
            <person name="Hendrickx F."/>
            <person name="De Corte Z."/>
            <person name="Sonet G."/>
            <person name="Van Belleghem S.M."/>
            <person name="Kostlbacher S."/>
            <person name="Vangestel C."/>
        </authorList>
    </citation>
    <scope>NUCLEOTIDE SEQUENCE [LARGE SCALE GENOMIC DNA]</scope>
    <source>
        <strain evidence="2">W744_W776</strain>
    </source>
</reference>